<evidence type="ECO:0000256" key="4">
    <source>
        <dbReference type="ARBA" id="ARBA00023136"/>
    </source>
</evidence>
<dbReference type="Proteomes" id="UP000001194">
    <property type="component" value="Unassembled WGS sequence"/>
</dbReference>
<dbReference type="GO" id="GO:0006886">
    <property type="term" value="P:intracellular protein transport"/>
    <property type="evidence" value="ECO:0007669"/>
    <property type="project" value="InterPro"/>
</dbReference>
<dbReference type="GO" id="GO:0016192">
    <property type="term" value="P:vesicle-mediated transport"/>
    <property type="evidence" value="ECO:0007669"/>
    <property type="project" value="InterPro"/>
</dbReference>
<protein>
    <submittedName>
        <fullName evidence="7">Predicted protein</fullName>
    </submittedName>
</protein>
<dbReference type="GO" id="GO:0012505">
    <property type="term" value="C:endomembrane system"/>
    <property type="evidence" value="ECO:0007669"/>
    <property type="project" value="UniProtKB-SubCell"/>
</dbReference>
<dbReference type="OrthoDB" id="29308at2759"/>
<dbReference type="AlphaFoldDB" id="B0D8V2"/>
<evidence type="ECO:0000256" key="1">
    <source>
        <dbReference type="ARBA" id="ARBA00004308"/>
    </source>
</evidence>
<evidence type="ECO:0000256" key="5">
    <source>
        <dbReference type="SAM" id="MobiDB-lite"/>
    </source>
</evidence>
<comment type="subcellular location">
    <subcellularLocation>
        <location evidence="1">Endomembrane system</location>
    </subcellularLocation>
</comment>
<accession>B0D8V2</accession>
<dbReference type="EMBL" id="DS547100">
    <property type="protein sequence ID" value="EDR09136.1"/>
    <property type="molecule type" value="Genomic_DNA"/>
</dbReference>
<name>B0D8V2_LACBS</name>
<dbReference type="Pfam" id="PF01602">
    <property type="entry name" value="Adaptin_N"/>
    <property type="match status" value="1"/>
</dbReference>
<dbReference type="Gene3D" id="1.25.10.10">
    <property type="entry name" value="Leucine-rich Repeat Variant"/>
    <property type="match status" value="1"/>
</dbReference>
<dbReference type="InterPro" id="IPR011989">
    <property type="entry name" value="ARM-like"/>
</dbReference>
<proteinExistence type="predicted"/>
<evidence type="ECO:0000256" key="2">
    <source>
        <dbReference type="ARBA" id="ARBA00022448"/>
    </source>
</evidence>
<dbReference type="RefSeq" id="XP_001880449.1">
    <property type="nucleotide sequence ID" value="XM_001880414.1"/>
</dbReference>
<evidence type="ECO:0000256" key="3">
    <source>
        <dbReference type="ARBA" id="ARBA00022927"/>
    </source>
</evidence>
<dbReference type="InParanoid" id="B0D8V2"/>
<dbReference type="HOGENOM" id="CLU_016899_0_0_1"/>
<keyword evidence="3" id="KW-0653">Protein transport</keyword>
<dbReference type="InterPro" id="IPR016024">
    <property type="entry name" value="ARM-type_fold"/>
</dbReference>
<feature type="compositionally biased region" description="Low complexity" evidence="5">
    <location>
        <begin position="657"/>
        <end position="669"/>
    </location>
</feature>
<sequence length="817" mass="89825">MDVPFSSSGALSRAHYVIVRKVESATSSQAADQHLAAEIKSIRRQLAHPALDLKACKECLIILLYCSMAITSGLLDNGYLDFALSHALVLAEAGTTVEDKRIGYMFCSMIMSAEHELRLMLVNTLRKDLEDSSVPRICLALDSLISLANEDLIPAVQSRLHDLLLHNYPHVRRRALLALRSLSRYEPQLLTRATSTIQKRLKDPDPSVASSALIFASDIPDTDPKQHDIHDMVNNMLQGTLSTLHKTSHKTHWFILRILQTLLTMRSGKLSYIISFSNTLADFLKEISPSCLISCKVSQVTLVMQVCLPRILLQMYKAWLFFFCKGIILGIFRNFSLLSPEMLLSKEKSQGISAVRCIKGLLTSQNPNDQYLFLSCLECLDPMIWAGTTAEYPTILDASEVGRVMEFLDAPDHLMRKKTMEILNRIDSNILSAYYTQALQSIPTGLTIMGQNAFVVRLLEIPGIQHKLDGGEYGRKVKEIFAQLETRLGEGQHRILEDAVEVVLVYIRTSDLSFRLACVATLITMFIDSDTLLEPTFMVIVSALAAEYCGVLSIPPAQMLLAFSVNLKAYSPVVQDTCIAAMLRIAADCDGKIAEEVISSVSEVRQNAGRHIQRRCDQFLAYSVEGGPLKAAVRNATSSSLPDFLQALQLSEEKRPQSPSSSSPRLASSTTVGSSGKLRYTAYDRPQAIPSLRVERPHSSLSDVGTTNSFTLESLPAINLAVGSQLLEGVPGVPSEHEGSREDLITLDSPFVSDAQGGTDGAGFAEEWDSLAKSVNARGWCSETVDEVTRQLGEMEGCEVKVVGGSMLPFIGRSDVA</sequence>
<dbReference type="SUPFAM" id="SSF48371">
    <property type="entry name" value="ARM repeat"/>
    <property type="match status" value="1"/>
</dbReference>
<keyword evidence="8" id="KW-1185">Reference proteome</keyword>
<reference evidence="7 8" key="1">
    <citation type="journal article" date="2008" name="Nature">
        <title>The genome of Laccaria bicolor provides insights into mycorrhizal symbiosis.</title>
        <authorList>
            <person name="Martin F."/>
            <person name="Aerts A."/>
            <person name="Ahren D."/>
            <person name="Brun A."/>
            <person name="Danchin E.G.J."/>
            <person name="Duchaussoy F."/>
            <person name="Gibon J."/>
            <person name="Kohler A."/>
            <person name="Lindquist E."/>
            <person name="Pereda V."/>
            <person name="Salamov A."/>
            <person name="Shapiro H.J."/>
            <person name="Wuyts J."/>
            <person name="Blaudez D."/>
            <person name="Buee M."/>
            <person name="Brokstein P."/>
            <person name="Canbaeck B."/>
            <person name="Cohen D."/>
            <person name="Courty P.E."/>
            <person name="Coutinho P.M."/>
            <person name="Delaruelle C."/>
            <person name="Detter J.C."/>
            <person name="Deveau A."/>
            <person name="DiFazio S."/>
            <person name="Duplessis S."/>
            <person name="Fraissinet-Tachet L."/>
            <person name="Lucic E."/>
            <person name="Frey-Klett P."/>
            <person name="Fourrey C."/>
            <person name="Feussner I."/>
            <person name="Gay G."/>
            <person name="Grimwood J."/>
            <person name="Hoegger P.J."/>
            <person name="Jain P."/>
            <person name="Kilaru S."/>
            <person name="Labbe J."/>
            <person name="Lin Y.C."/>
            <person name="Legue V."/>
            <person name="Le Tacon F."/>
            <person name="Marmeisse R."/>
            <person name="Melayah D."/>
            <person name="Montanini B."/>
            <person name="Muratet M."/>
            <person name="Nehls U."/>
            <person name="Niculita-Hirzel H."/>
            <person name="Oudot-Le Secq M.P."/>
            <person name="Peter M."/>
            <person name="Quesneville H."/>
            <person name="Rajashekar B."/>
            <person name="Reich M."/>
            <person name="Rouhier N."/>
            <person name="Schmutz J."/>
            <person name="Yin T."/>
            <person name="Chalot M."/>
            <person name="Henrissat B."/>
            <person name="Kuees U."/>
            <person name="Lucas S."/>
            <person name="Van de Peer Y."/>
            <person name="Podila G.K."/>
            <person name="Polle A."/>
            <person name="Pukkila P.J."/>
            <person name="Richardson P.M."/>
            <person name="Rouze P."/>
            <person name="Sanders I.R."/>
            <person name="Stajich J.E."/>
            <person name="Tunlid A."/>
            <person name="Tuskan G."/>
            <person name="Grigoriev I.V."/>
        </authorList>
    </citation>
    <scope>NUCLEOTIDE SEQUENCE [LARGE SCALE GENOMIC DNA]</scope>
    <source>
        <strain evidence="8">S238N-H82 / ATCC MYA-4686</strain>
    </source>
</reference>
<gene>
    <name evidence="7" type="ORF">LACBIDRAFT_296456</name>
</gene>
<feature type="region of interest" description="Disordered" evidence="5">
    <location>
        <begin position="651"/>
        <end position="680"/>
    </location>
</feature>
<dbReference type="PANTHER" id="PTHR22780">
    <property type="entry name" value="ADAPTIN, ALPHA/GAMMA/EPSILON"/>
    <property type="match status" value="1"/>
</dbReference>
<dbReference type="GeneID" id="6076072"/>
<keyword evidence="4" id="KW-0472">Membrane</keyword>
<feature type="domain" description="Clathrin/coatomer adaptor adaptin-like N-terminal" evidence="6">
    <location>
        <begin position="96"/>
        <end position="263"/>
    </location>
</feature>
<evidence type="ECO:0000313" key="8">
    <source>
        <dbReference type="Proteomes" id="UP000001194"/>
    </source>
</evidence>
<keyword evidence="2" id="KW-0813">Transport</keyword>
<evidence type="ECO:0000313" key="7">
    <source>
        <dbReference type="EMBL" id="EDR09136.1"/>
    </source>
</evidence>
<dbReference type="KEGG" id="lbc:LACBIDRAFT_296456"/>
<organism evidence="8">
    <name type="scientific">Laccaria bicolor (strain S238N-H82 / ATCC MYA-4686)</name>
    <name type="common">Bicoloured deceiver</name>
    <name type="synonym">Laccaria laccata var. bicolor</name>
    <dbReference type="NCBI Taxonomy" id="486041"/>
    <lineage>
        <taxon>Eukaryota</taxon>
        <taxon>Fungi</taxon>
        <taxon>Dikarya</taxon>
        <taxon>Basidiomycota</taxon>
        <taxon>Agaricomycotina</taxon>
        <taxon>Agaricomycetes</taxon>
        <taxon>Agaricomycetidae</taxon>
        <taxon>Agaricales</taxon>
        <taxon>Agaricineae</taxon>
        <taxon>Hydnangiaceae</taxon>
        <taxon>Laccaria</taxon>
    </lineage>
</organism>
<dbReference type="InterPro" id="IPR002553">
    <property type="entry name" value="Clathrin/coatomer_adapt-like_N"/>
</dbReference>
<evidence type="ECO:0000259" key="6">
    <source>
        <dbReference type="Pfam" id="PF01602"/>
    </source>
</evidence>
<dbReference type="InterPro" id="IPR050840">
    <property type="entry name" value="Adaptor_Complx_Large_Subunit"/>
</dbReference>
<dbReference type="STRING" id="486041.B0D8V2"/>
<dbReference type="GO" id="GO:0030117">
    <property type="term" value="C:membrane coat"/>
    <property type="evidence" value="ECO:0007669"/>
    <property type="project" value="InterPro"/>
</dbReference>